<dbReference type="Gene3D" id="3.40.50.300">
    <property type="entry name" value="P-loop containing nucleotide triphosphate hydrolases"/>
    <property type="match status" value="1"/>
</dbReference>
<dbReference type="InterPro" id="IPR027417">
    <property type="entry name" value="P-loop_NTPase"/>
</dbReference>
<proteinExistence type="predicted"/>
<dbReference type="Proteomes" id="UP001352223">
    <property type="component" value="Unassembled WGS sequence"/>
</dbReference>
<reference evidence="1 2" key="1">
    <citation type="submission" date="2022-10" db="EMBL/GenBank/DDBJ databases">
        <authorList>
            <person name="Xie J."/>
            <person name="Shen N."/>
        </authorList>
    </citation>
    <scope>NUCLEOTIDE SEQUENCE [LARGE SCALE GENOMIC DNA]</scope>
    <source>
        <strain evidence="1 2">DSM 41681</strain>
    </source>
</reference>
<comment type="caution">
    <text evidence="1">The sequence shown here is derived from an EMBL/GenBank/DDBJ whole genome shotgun (WGS) entry which is preliminary data.</text>
</comment>
<name>A0ABU6C1Z6_9ACTN</name>
<protein>
    <submittedName>
        <fullName evidence="1">Uncharacterized protein</fullName>
    </submittedName>
</protein>
<accession>A0ABU6C1Z6</accession>
<evidence type="ECO:0000313" key="2">
    <source>
        <dbReference type="Proteomes" id="UP001352223"/>
    </source>
</evidence>
<dbReference type="SUPFAM" id="SSF52540">
    <property type="entry name" value="P-loop containing nucleoside triphosphate hydrolases"/>
    <property type="match status" value="1"/>
</dbReference>
<gene>
    <name evidence="1" type="ORF">OKJ48_00445</name>
</gene>
<sequence>MISDLDLDLDLDITVVVGRWQPAVVGYWAAYVAKVTIALNSGGQRMSDHDSRANGEAWDPFGTLRRALWIGGGQWAGKSSVARLLAVSYGVTVYHYDHHDARSHNDRRIARRVALGEPATVPDPDKTWVHTTPEEMATETMAGFPDRFQWALDDLRALVSGRPIIAEGWGLRPELVAPLIDSPRRMIVMVPTPGFRVRQARDLPRAASLGHRVSDPDRAQANRLARDRLVAEDAARRAQQLGIRVLRVDGSRDAVAIAEIVADHFGPYLPERDRLS</sequence>
<organism evidence="1 2">
    <name type="scientific">Streptomyces kunmingensis</name>
    <dbReference type="NCBI Taxonomy" id="68225"/>
    <lineage>
        <taxon>Bacteria</taxon>
        <taxon>Bacillati</taxon>
        <taxon>Actinomycetota</taxon>
        <taxon>Actinomycetes</taxon>
        <taxon>Kitasatosporales</taxon>
        <taxon>Streptomycetaceae</taxon>
        <taxon>Streptomyces</taxon>
    </lineage>
</organism>
<dbReference type="EMBL" id="JAOZYB010000001">
    <property type="protein sequence ID" value="MEB3958733.1"/>
    <property type="molecule type" value="Genomic_DNA"/>
</dbReference>
<dbReference type="RefSeq" id="WP_324765714.1">
    <property type="nucleotide sequence ID" value="NZ_BAAATS010000022.1"/>
</dbReference>
<keyword evidence="2" id="KW-1185">Reference proteome</keyword>
<evidence type="ECO:0000313" key="1">
    <source>
        <dbReference type="EMBL" id="MEB3958733.1"/>
    </source>
</evidence>